<evidence type="ECO:0000256" key="6">
    <source>
        <dbReference type="ARBA" id="ARBA00022692"/>
    </source>
</evidence>
<dbReference type="AlphaFoldDB" id="A0A1S1WZ12"/>
<dbReference type="GO" id="GO:0005886">
    <property type="term" value="C:plasma membrane"/>
    <property type="evidence" value="ECO:0007669"/>
    <property type="project" value="UniProtKB-SubCell"/>
</dbReference>
<keyword evidence="3" id="KW-1003">Cell membrane</keyword>
<sequence length="184" mass="18834">MGGKSRGFSLLELMVTIAVLVILLTVAMPAWQTFVQNQRLITTRDNLINAMSQARATAINDDDVATICPYSASSSSSCGSSWSAGWVISEQLASGTVLLKSQPLVSGSSPTIGTLAAGTSSGTIASVSFNPRPPYVAVAQTGDFRICDSRGASFALSFNLQSTGYVQSAASAGATLSGAALSCP</sequence>
<evidence type="ECO:0000256" key="5">
    <source>
        <dbReference type="ARBA" id="ARBA00022519"/>
    </source>
</evidence>
<evidence type="ECO:0000256" key="7">
    <source>
        <dbReference type="ARBA" id="ARBA00022989"/>
    </source>
</evidence>
<accession>A0A1S1WZ12</accession>
<evidence type="ECO:0000256" key="8">
    <source>
        <dbReference type="ARBA" id="ARBA00023136"/>
    </source>
</evidence>
<dbReference type="OrthoDB" id="5956286at2"/>
<evidence type="ECO:0000313" key="14">
    <source>
        <dbReference type="Proteomes" id="UP000180088"/>
    </source>
</evidence>
<keyword evidence="6 11" id="KW-0812">Transmembrane</keyword>
<keyword evidence="5" id="KW-0997">Cell inner membrane</keyword>
<evidence type="ECO:0000256" key="2">
    <source>
        <dbReference type="ARBA" id="ARBA00021549"/>
    </source>
</evidence>
<dbReference type="NCBIfam" id="TIGR02532">
    <property type="entry name" value="IV_pilin_GFxxxE"/>
    <property type="match status" value="1"/>
</dbReference>
<evidence type="ECO:0000313" key="13">
    <source>
        <dbReference type="EMBL" id="OHX12379.1"/>
    </source>
</evidence>
<keyword evidence="8 11" id="KW-0472">Membrane</keyword>
<comment type="caution">
    <text evidence="13">The sequence shown here is derived from an EMBL/GenBank/DDBJ whole genome shotgun (WGS) entry which is preliminary data.</text>
</comment>
<keyword evidence="4" id="KW-0488">Methylation</keyword>
<dbReference type="Pfam" id="PF07963">
    <property type="entry name" value="N_methyl"/>
    <property type="match status" value="1"/>
</dbReference>
<dbReference type="Gene3D" id="3.55.40.10">
    <property type="entry name" value="minor pseudopilin epsh domain"/>
    <property type="match status" value="1"/>
</dbReference>
<evidence type="ECO:0000256" key="9">
    <source>
        <dbReference type="ARBA" id="ARBA00025772"/>
    </source>
</evidence>
<evidence type="ECO:0000256" key="11">
    <source>
        <dbReference type="SAM" id="Phobius"/>
    </source>
</evidence>
<dbReference type="RefSeq" id="WP_071115182.1">
    <property type="nucleotide sequence ID" value="NZ_MKCS01000001.1"/>
</dbReference>
<dbReference type="Proteomes" id="UP000180088">
    <property type="component" value="Unassembled WGS sequence"/>
</dbReference>
<evidence type="ECO:0000256" key="1">
    <source>
        <dbReference type="ARBA" id="ARBA00004377"/>
    </source>
</evidence>
<dbReference type="STRING" id="1903179.BI347_01870"/>
<keyword evidence="7 11" id="KW-1133">Transmembrane helix</keyword>
<reference evidence="13 14" key="1">
    <citation type="submission" date="2016-09" db="EMBL/GenBank/DDBJ databases">
        <title>Chromobacterium muskegensis sp. nov., an insecticidal bacterium isolated from Sphagnum bogs.</title>
        <authorList>
            <person name="Sparks M.E."/>
            <person name="Blackburn M.B."/>
            <person name="Gundersen-Rindal D.E."/>
            <person name="Mitchell A."/>
            <person name="Farrar R."/>
            <person name="Kuhar D."/>
        </authorList>
    </citation>
    <scope>NUCLEOTIDE SEQUENCE [LARGE SCALE GENOMIC DNA]</scope>
    <source>
        <strain evidence="13 14">37-2</strain>
    </source>
</reference>
<evidence type="ECO:0000256" key="3">
    <source>
        <dbReference type="ARBA" id="ARBA00022475"/>
    </source>
</evidence>
<dbReference type="GO" id="GO:0015628">
    <property type="term" value="P:protein secretion by the type II secretion system"/>
    <property type="evidence" value="ECO:0007669"/>
    <property type="project" value="InterPro"/>
</dbReference>
<comment type="subcellular location">
    <subcellularLocation>
        <location evidence="1">Cell inner membrane</location>
        <topology evidence="1">Single-pass membrane protein</topology>
    </subcellularLocation>
</comment>
<gene>
    <name evidence="13" type="ORF">BI347_01870</name>
</gene>
<evidence type="ECO:0000256" key="4">
    <source>
        <dbReference type="ARBA" id="ARBA00022481"/>
    </source>
</evidence>
<dbReference type="GO" id="GO:0015627">
    <property type="term" value="C:type II protein secretion system complex"/>
    <property type="evidence" value="ECO:0007669"/>
    <property type="project" value="InterPro"/>
</dbReference>
<dbReference type="SUPFAM" id="SSF54523">
    <property type="entry name" value="Pili subunits"/>
    <property type="match status" value="1"/>
</dbReference>
<dbReference type="InterPro" id="IPR022346">
    <property type="entry name" value="T2SS_GspH"/>
</dbReference>
<evidence type="ECO:0000256" key="10">
    <source>
        <dbReference type="ARBA" id="ARBA00030775"/>
    </source>
</evidence>
<dbReference type="EMBL" id="MKCS01000001">
    <property type="protein sequence ID" value="OHX12379.1"/>
    <property type="molecule type" value="Genomic_DNA"/>
</dbReference>
<dbReference type="PROSITE" id="PS00409">
    <property type="entry name" value="PROKAR_NTER_METHYL"/>
    <property type="match status" value="1"/>
</dbReference>
<feature type="transmembrane region" description="Helical" evidence="11">
    <location>
        <begin position="7"/>
        <end position="31"/>
    </location>
</feature>
<feature type="domain" description="General secretion pathway GspH" evidence="12">
    <location>
        <begin position="45"/>
        <end position="163"/>
    </location>
</feature>
<evidence type="ECO:0000259" key="12">
    <source>
        <dbReference type="Pfam" id="PF12019"/>
    </source>
</evidence>
<comment type="similarity">
    <text evidence="9">Belongs to the GSP H family.</text>
</comment>
<dbReference type="InterPro" id="IPR012902">
    <property type="entry name" value="N_methyl_site"/>
</dbReference>
<name>A0A1S1WZ12_9NEIS</name>
<organism evidence="13 14">
    <name type="scientific">Chromobacterium sphagni</name>
    <dbReference type="NCBI Taxonomy" id="1903179"/>
    <lineage>
        <taxon>Bacteria</taxon>
        <taxon>Pseudomonadati</taxon>
        <taxon>Pseudomonadota</taxon>
        <taxon>Betaproteobacteria</taxon>
        <taxon>Neisseriales</taxon>
        <taxon>Chromobacteriaceae</taxon>
        <taxon>Chromobacterium</taxon>
    </lineage>
</organism>
<proteinExistence type="inferred from homology"/>
<dbReference type="InterPro" id="IPR045584">
    <property type="entry name" value="Pilin-like"/>
</dbReference>
<protein>
    <recommendedName>
        <fullName evidence="2">Type II secretion system protein H</fullName>
    </recommendedName>
    <alternativeName>
        <fullName evidence="10">General secretion pathway protein H</fullName>
    </alternativeName>
</protein>
<dbReference type="Pfam" id="PF12019">
    <property type="entry name" value="GspH"/>
    <property type="match status" value="1"/>
</dbReference>